<accession>A0ACC0Y4N0</accession>
<evidence type="ECO:0000313" key="1">
    <source>
        <dbReference type="EMBL" id="KAJ0028675.1"/>
    </source>
</evidence>
<comment type="caution">
    <text evidence="1">The sequence shown here is derived from an EMBL/GenBank/DDBJ whole genome shotgun (WGS) entry which is preliminary data.</text>
</comment>
<sequence length="388" mass="43195">MFTTLKREMGSGRNSESSVFTEEEEVECSDAYHHHHQDVAARRALRSRYRSVKSRINVQKPREQIADAEALLDITSTMVACVQVENNGGIIISDFVSSLLRDFGQQSGPSSTAKAGCASIAWADVGVVVSDAFRNSCGCSTMVGPMNIEPRERKAAVRRKRVNPAENSQPKELDDAVTEEQMGTDKNMLTMFNILKKNRRVRLESLVLNRSSFSQTVENLFALSFLVKDGRAQIKVDGNNHHLVSTRNAPSANAVASSEVTYSHFVFRFDFRDWKLMTSSVGNGEELMPHRNEARLSSSCQPECVNVESQEAAQTRPIRKLSRNRGLVLHEQTILEDSPENDPAEARLAAIRKGKLLHENSVLEDSPENDAAEARCAAIRKGKRKVYS</sequence>
<keyword evidence="2" id="KW-1185">Reference proteome</keyword>
<organism evidence="1 2">
    <name type="scientific">Pistacia integerrima</name>
    <dbReference type="NCBI Taxonomy" id="434235"/>
    <lineage>
        <taxon>Eukaryota</taxon>
        <taxon>Viridiplantae</taxon>
        <taxon>Streptophyta</taxon>
        <taxon>Embryophyta</taxon>
        <taxon>Tracheophyta</taxon>
        <taxon>Spermatophyta</taxon>
        <taxon>Magnoliopsida</taxon>
        <taxon>eudicotyledons</taxon>
        <taxon>Gunneridae</taxon>
        <taxon>Pentapetalae</taxon>
        <taxon>rosids</taxon>
        <taxon>malvids</taxon>
        <taxon>Sapindales</taxon>
        <taxon>Anacardiaceae</taxon>
        <taxon>Pistacia</taxon>
    </lineage>
</organism>
<dbReference type="EMBL" id="CM047744">
    <property type="protein sequence ID" value="KAJ0028675.1"/>
    <property type="molecule type" value="Genomic_DNA"/>
</dbReference>
<gene>
    <name evidence="1" type="ORF">Pint_36445</name>
</gene>
<dbReference type="Proteomes" id="UP001163603">
    <property type="component" value="Chromosome 9"/>
</dbReference>
<name>A0ACC0Y4N0_9ROSI</name>
<proteinExistence type="predicted"/>
<reference evidence="2" key="1">
    <citation type="journal article" date="2023" name="G3 (Bethesda)">
        <title>Genome assembly and association tests identify interacting loci associated with vigor, precocity, and sex in interspecific pistachio rootstocks.</title>
        <authorList>
            <person name="Palmer W."/>
            <person name="Jacygrad E."/>
            <person name="Sagayaradj S."/>
            <person name="Cavanaugh K."/>
            <person name="Han R."/>
            <person name="Bertier L."/>
            <person name="Beede B."/>
            <person name="Kafkas S."/>
            <person name="Golino D."/>
            <person name="Preece J."/>
            <person name="Michelmore R."/>
        </authorList>
    </citation>
    <scope>NUCLEOTIDE SEQUENCE [LARGE SCALE GENOMIC DNA]</scope>
</reference>
<protein>
    <submittedName>
        <fullName evidence="1">Uncharacterized protein</fullName>
    </submittedName>
</protein>
<evidence type="ECO:0000313" key="2">
    <source>
        <dbReference type="Proteomes" id="UP001163603"/>
    </source>
</evidence>